<protein>
    <submittedName>
        <fullName evidence="2">Uncharacterized protein</fullName>
    </submittedName>
</protein>
<reference evidence="2 3" key="1">
    <citation type="submission" date="2016-10" db="EMBL/GenBank/DDBJ databases">
        <authorList>
            <person name="de Groot N.N."/>
        </authorList>
    </citation>
    <scope>NUCLEOTIDE SEQUENCE [LARGE SCALE GENOMIC DNA]</scope>
    <source>
        <strain evidence="2 3">CGMCC 1.10238</strain>
    </source>
</reference>
<sequence length="121" mass="14309">MKSSEFEARKSNLRNYFFSDKFQENEYGERVYYKGKRNLKELGYILDLAFGDVYEPIKSDYIKNYEDKIIGGYIIARMFVDADFNGFNQGTAGADVFVKYNLTENSFYMDQSQTLEWLERS</sequence>
<gene>
    <name evidence="1" type="ORF">KP014_20410</name>
    <name evidence="2" type="ORF">SAMN04487895_101570</name>
</gene>
<dbReference type="OrthoDB" id="2679410at2"/>
<evidence type="ECO:0000313" key="3">
    <source>
        <dbReference type="Proteomes" id="UP000198809"/>
    </source>
</evidence>
<keyword evidence="4" id="KW-1185">Reference proteome</keyword>
<dbReference type="AlphaFoldDB" id="A0A1H8GM54"/>
<evidence type="ECO:0000313" key="4">
    <source>
        <dbReference type="Proteomes" id="UP000683429"/>
    </source>
</evidence>
<organism evidence="2 3">
    <name type="scientific">Paenibacillus sophorae</name>
    <dbReference type="NCBI Taxonomy" id="1333845"/>
    <lineage>
        <taxon>Bacteria</taxon>
        <taxon>Bacillati</taxon>
        <taxon>Bacillota</taxon>
        <taxon>Bacilli</taxon>
        <taxon>Bacillales</taxon>
        <taxon>Paenibacillaceae</taxon>
        <taxon>Paenibacillus</taxon>
    </lineage>
</organism>
<proteinExistence type="predicted"/>
<reference evidence="1 4" key="2">
    <citation type="submission" date="2021-06" db="EMBL/GenBank/DDBJ databases">
        <title>Whole genome sequence of Paenibacillus sophorae DSM23020 for comparative genomics.</title>
        <authorList>
            <person name="Kim M.-J."/>
            <person name="Lee G."/>
            <person name="Shin J.-H."/>
        </authorList>
    </citation>
    <scope>NUCLEOTIDE SEQUENCE [LARGE SCALE GENOMIC DNA]</scope>
    <source>
        <strain evidence="1 4">DSM 23020</strain>
    </source>
</reference>
<dbReference type="RefSeq" id="WP_036588141.1">
    <property type="nucleotide sequence ID" value="NZ_CP076607.1"/>
</dbReference>
<dbReference type="EMBL" id="FODH01000001">
    <property type="protein sequence ID" value="SEN45076.1"/>
    <property type="molecule type" value="Genomic_DNA"/>
</dbReference>
<dbReference type="Proteomes" id="UP000198809">
    <property type="component" value="Unassembled WGS sequence"/>
</dbReference>
<name>A0A1H8GM54_9BACL</name>
<evidence type="ECO:0000313" key="1">
    <source>
        <dbReference type="EMBL" id="QWU14273.1"/>
    </source>
</evidence>
<dbReference type="Proteomes" id="UP000683429">
    <property type="component" value="Chromosome"/>
</dbReference>
<evidence type="ECO:0000313" key="2">
    <source>
        <dbReference type="EMBL" id="SEN45076.1"/>
    </source>
</evidence>
<dbReference type="EMBL" id="CP076607">
    <property type="protein sequence ID" value="QWU14273.1"/>
    <property type="molecule type" value="Genomic_DNA"/>
</dbReference>
<accession>A0A1H8GM54</accession>